<keyword evidence="2" id="KW-1185">Reference proteome</keyword>
<accession>A0A420GBM9</accession>
<evidence type="ECO:0000313" key="2">
    <source>
        <dbReference type="Proteomes" id="UP000286402"/>
    </source>
</evidence>
<dbReference type="AlphaFoldDB" id="A0A420GBM9"/>
<name>A0A420GBM9_9SPHI</name>
<gene>
    <name evidence="1" type="ORF">BCY89_03695</name>
</gene>
<dbReference type="EMBL" id="MCAQ01000001">
    <property type="protein sequence ID" value="RKF42584.1"/>
    <property type="molecule type" value="Genomic_DNA"/>
</dbReference>
<comment type="caution">
    <text evidence="1">The sequence shown here is derived from an EMBL/GenBank/DDBJ whole genome shotgun (WGS) entry which is preliminary data.</text>
</comment>
<organism evidence="1 2">
    <name type="scientific">Sphingobacterium siyangense</name>
    <dbReference type="NCBI Taxonomy" id="459529"/>
    <lineage>
        <taxon>Bacteria</taxon>
        <taxon>Pseudomonadati</taxon>
        <taxon>Bacteroidota</taxon>
        <taxon>Sphingobacteriia</taxon>
        <taxon>Sphingobacteriales</taxon>
        <taxon>Sphingobacteriaceae</taxon>
        <taxon>Sphingobacterium</taxon>
    </lineage>
</organism>
<sequence length="63" mass="7265">MEDNCNKYDLSSAMGPKLRELVKIQLADELNSLLDMNFKFDFNWSESCRFFPDLLGSNNSLAK</sequence>
<dbReference type="Proteomes" id="UP000286402">
    <property type="component" value="Unassembled WGS sequence"/>
</dbReference>
<reference evidence="1 2" key="1">
    <citation type="submission" date="2016-07" db="EMBL/GenBank/DDBJ databases">
        <title>Genome analysis of Sphingobacterium siyangense T12B17.</title>
        <authorList>
            <person name="Xu D."/>
            <person name="Su Y."/>
            <person name="Zheng S."/>
        </authorList>
    </citation>
    <scope>NUCLEOTIDE SEQUENCE [LARGE SCALE GENOMIC DNA]</scope>
    <source>
        <strain evidence="1 2">T12B17</strain>
    </source>
</reference>
<dbReference type="RefSeq" id="WP_120332875.1">
    <property type="nucleotide sequence ID" value="NZ_CP070350.1"/>
</dbReference>
<proteinExistence type="predicted"/>
<protein>
    <submittedName>
        <fullName evidence="1">Uncharacterized protein</fullName>
    </submittedName>
</protein>
<evidence type="ECO:0000313" key="1">
    <source>
        <dbReference type="EMBL" id="RKF42584.1"/>
    </source>
</evidence>